<evidence type="ECO:0000313" key="2">
    <source>
        <dbReference type="EMBL" id="SIT20467.1"/>
    </source>
</evidence>
<reference evidence="3" key="1">
    <citation type="submission" date="2017-01" db="EMBL/GenBank/DDBJ databases">
        <authorList>
            <person name="Varghese N."/>
            <person name="Submissions S."/>
        </authorList>
    </citation>
    <scope>NUCLEOTIDE SEQUENCE [LARGE SCALE GENOMIC DNA]</scope>
    <source>
        <strain evidence="3">DSM 21054</strain>
    </source>
</reference>
<evidence type="ECO:0000259" key="1">
    <source>
        <dbReference type="Pfam" id="PF14243"/>
    </source>
</evidence>
<dbReference type="RefSeq" id="WP_084206284.1">
    <property type="nucleotide sequence ID" value="NZ_AP017422.1"/>
</dbReference>
<gene>
    <name evidence="2" type="ORF">SAMN05421788_1059</name>
</gene>
<keyword evidence="3" id="KW-1185">Reference proteome</keyword>
<accession>A0A1N7QD29</accession>
<dbReference type="EMBL" id="FTOR01000005">
    <property type="protein sequence ID" value="SIT20467.1"/>
    <property type="molecule type" value="Genomic_DNA"/>
</dbReference>
<evidence type="ECO:0000313" key="3">
    <source>
        <dbReference type="Proteomes" id="UP000186917"/>
    </source>
</evidence>
<dbReference type="AlphaFoldDB" id="A0A1N7QD29"/>
<dbReference type="OrthoDB" id="641345at2"/>
<dbReference type="InterPro" id="IPR025643">
    <property type="entry name" value="R2K_3"/>
</dbReference>
<dbReference type="Pfam" id="PF14243">
    <property type="entry name" value="R2K_3"/>
    <property type="match status" value="1"/>
</dbReference>
<name>A0A1N7QD29_9BACT</name>
<proteinExistence type="predicted"/>
<feature type="domain" description="ATP-grasp" evidence="1">
    <location>
        <begin position="107"/>
        <end position="260"/>
    </location>
</feature>
<sequence length="270" mass="31197">MTTYNHIQWVVQRNLTSHEDYSHLHNSCVALGIPFIGLDIIPFTHALPDFDKQKRSVIYGSTTFNRLAYEDQQLKPGLFFDEASFSIQNYLYHWGSHMLNHSATVTTFRELFLNANWPGDKQLFIRPDDDSKSFSGGVKRFDELTTWYQQLTQTEDTGLTPDTKIVVAQPWNIACEWRLWMVNKKMVAASQYRRYFKLSKQEGCPPEVQAFAEARALEYTPHDIFVMDICQCGDGYYIVECGSMNGAGFYHARIHDIVRNVSDYFAAQEA</sequence>
<protein>
    <recommendedName>
        <fullName evidence="1">ATP-grasp domain-containing protein</fullName>
    </recommendedName>
</protein>
<dbReference type="Proteomes" id="UP000186917">
    <property type="component" value="Unassembled WGS sequence"/>
</dbReference>
<organism evidence="2 3">
    <name type="scientific">Filimonas lacunae</name>
    <dbReference type="NCBI Taxonomy" id="477680"/>
    <lineage>
        <taxon>Bacteria</taxon>
        <taxon>Pseudomonadati</taxon>
        <taxon>Bacteroidota</taxon>
        <taxon>Chitinophagia</taxon>
        <taxon>Chitinophagales</taxon>
        <taxon>Chitinophagaceae</taxon>
        <taxon>Filimonas</taxon>
    </lineage>
</organism>